<dbReference type="PANTHER" id="PTHR33171:SF17">
    <property type="entry name" value="LARA-LIKE N-TERMINAL DOMAIN-CONTAINING PROTEIN"/>
    <property type="match status" value="1"/>
</dbReference>
<dbReference type="InterPro" id="IPR043166">
    <property type="entry name" value="LarA-like_C"/>
</dbReference>
<dbReference type="Gene3D" id="3.40.50.11440">
    <property type="match status" value="1"/>
</dbReference>
<dbReference type="PANTHER" id="PTHR33171">
    <property type="entry name" value="LAR_N DOMAIN-CONTAINING PROTEIN"/>
    <property type="match status" value="1"/>
</dbReference>
<dbReference type="Gene3D" id="3.90.226.30">
    <property type="match status" value="1"/>
</dbReference>
<evidence type="ECO:0000259" key="1">
    <source>
        <dbReference type="Pfam" id="PF09861"/>
    </source>
</evidence>
<name>A0A517MXV3_9BACT</name>
<evidence type="ECO:0000313" key="3">
    <source>
        <dbReference type="Proteomes" id="UP000319852"/>
    </source>
</evidence>
<feature type="domain" description="LarA-like N-terminal" evidence="1">
    <location>
        <begin position="28"/>
        <end position="180"/>
    </location>
</feature>
<dbReference type="Proteomes" id="UP000319852">
    <property type="component" value="Chromosome"/>
</dbReference>
<evidence type="ECO:0000313" key="2">
    <source>
        <dbReference type="EMBL" id="QDS99704.1"/>
    </source>
</evidence>
<reference evidence="2 3" key="1">
    <citation type="submission" date="2019-02" db="EMBL/GenBank/DDBJ databases">
        <title>Deep-cultivation of Planctomycetes and their phenomic and genomic characterization uncovers novel biology.</title>
        <authorList>
            <person name="Wiegand S."/>
            <person name="Jogler M."/>
            <person name="Boedeker C."/>
            <person name="Pinto D."/>
            <person name="Vollmers J."/>
            <person name="Rivas-Marin E."/>
            <person name="Kohn T."/>
            <person name="Peeters S.H."/>
            <person name="Heuer A."/>
            <person name="Rast P."/>
            <person name="Oberbeckmann S."/>
            <person name="Bunk B."/>
            <person name="Jeske O."/>
            <person name="Meyerdierks A."/>
            <person name="Storesund J.E."/>
            <person name="Kallscheuer N."/>
            <person name="Luecker S."/>
            <person name="Lage O.M."/>
            <person name="Pohl T."/>
            <person name="Merkel B.J."/>
            <person name="Hornburger P."/>
            <person name="Mueller R.-W."/>
            <person name="Bruemmer F."/>
            <person name="Labrenz M."/>
            <person name="Spormann A.M."/>
            <person name="Op den Camp H."/>
            <person name="Overmann J."/>
            <person name="Amann R."/>
            <person name="Jetten M.S.M."/>
            <person name="Mascher T."/>
            <person name="Medema M.H."/>
            <person name="Devos D.P."/>
            <person name="Kaster A.-K."/>
            <person name="Ovreas L."/>
            <person name="Rohde M."/>
            <person name="Galperin M.Y."/>
            <person name="Jogler C."/>
        </authorList>
    </citation>
    <scope>NUCLEOTIDE SEQUENCE [LARGE SCALE GENOMIC DNA]</scope>
    <source>
        <strain evidence="2 3">HG15A2</strain>
    </source>
</reference>
<dbReference type="RefSeq" id="WP_145060879.1">
    <property type="nucleotide sequence ID" value="NZ_CP036263.1"/>
</dbReference>
<dbReference type="KEGG" id="amob:HG15A2_30310"/>
<dbReference type="GO" id="GO:0050043">
    <property type="term" value="F:lactate racemase activity"/>
    <property type="evidence" value="ECO:0007669"/>
    <property type="project" value="InterPro"/>
</dbReference>
<accession>A0A517MXV3</accession>
<dbReference type="AlphaFoldDB" id="A0A517MXV3"/>
<proteinExistence type="predicted"/>
<protein>
    <recommendedName>
        <fullName evidence="1">LarA-like N-terminal domain-containing protein</fullName>
    </recommendedName>
</protein>
<dbReference type="OrthoDB" id="9770545at2"/>
<dbReference type="EMBL" id="CP036263">
    <property type="protein sequence ID" value="QDS99704.1"/>
    <property type="molecule type" value="Genomic_DNA"/>
</dbReference>
<dbReference type="Pfam" id="PF09861">
    <property type="entry name" value="Lar_N"/>
    <property type="match status" value="1"/>
</dbReference>
<sequence length="421" mass="47457">MALHLAIGSPTTDLSDDQLREALTEVYEKLGPRERVFAVPPDYSRYASRAGRLTEMTWEHYREKLVDVMPAVGTHKEMSEKQLRKMFGETPLELFSYHNWRTDIDTVGSVPAEFVGEVTEGIYTKDWPAQVNKRINSGEHDLILSIGQVVPHEVIGMANYNKNIFVGTGGVRGINESHYIGAAYGMERIMGRGDTPLRKILNYAQDNFLQHLPIIYVLTVIGPNQTGESVVRGLFVGDDVECFERACELSRAVNLQQLDAPLKKVVVNLNAEKFESTWLGNKAIYRTRMAIADEGELIILAPGVDCFGEDPDIDRLIRKYGYRTTPEILEFVEKKEELRENLSAAAHLIHGSTENRFKVTYCTGGLTQEEVESVGYEYGDLSEYQEKYLSEGLSNGIHTTADGEAYFYIDDPAMGLWSYEE</sequence>
<keyword evidence="3" id="KW-1185">Reference proteome</keyword>
<dbReference type="InterPro" id="IPR018657">
    <property type="entry name" value="LarA-like_N"/>
</dbReference>
<organism evidence="2 3">
    <name type="scientific">Adhaeretor mobilis</name>
    <dbReference type="NCBI Taxonomy" id="1930276"/>
    <lineage>
        <taxon>Bacteria</taxon>
        <taxon>Pseudomonadati</taxon>
        <taxon>Planctomycetota</taxon>
        <taxon>Planctomycetia</taxon>
        <taxon>Pirellulales</taxon>
        <taxon>Lacipirellulaceae</taxon>
        <taxon>Adhaeretor</taxon>
    </lineage>
</organism>
<gene>
    <name evidence="2" type="ORF">HG15A2_30310</name>
</gene>
<dbReference type="InterPro" id="IPR048068">
    <property type="entry name" value="LarA-like"/>
</dbReference>